<dbReference type="AlphaFoldDB" id="U2QEL7"/>
<evidence type="ECO:0000313" key="6">
    <source>
        <dbReference type="Proteomes" id="UP000017052"/>
    </source>
</evidence>
<dbReference type="SMART" id="SM00825">
    <property type="entry name" value="PKS_KS"/>
    <property type="match status" value="1"/>
</dbReference>
<dbReference type="Pfam" id="PF00109">
    <property type="entry name" value="ketoacyl-synt"/>
    <property type="match status" value="1"/>
</dbReference>
<dbReference type="PANTHER" id="PTHR11712:SF336">
    <property type="entry name" value="3-OXOACYL-[ACYL-CARRIER-PROTEIN] SYNTHASE, MITOCHONDRIAL"/>
    <property type="match status" value="1"/>
</dbReference>
<evidence type="ECO:0000256" key="3">
    <source>
        <dbReference type="RuleBase" id="RU003694"/>
    </source>
</evidence>
<proteinExistence type="inferred from homology"/>
<evidence type="ECO:0000259" key="4">
    <source>
        <dbReference type="PROSITE" id="PS52004"/>
    </source>
</evidence>
<dbReference type="InterPro" id="IPR000794">
    <property type="entry name" value="Beta-ketoacyl_synthase"/>
</dbReference>
<keyword evidence="2 3" id="KW-0808">Transferase</keyword>
<dbReference type="InterPro" id="IPR014030">
    <property type="entry name" value="Ketoacyl_synth_N"/>
</dbReference>
<dbReference type="RefSeq" id="WP_021797843.1">
    <property type="nucleotide sequence ID" value="NZ_ACVN02000209.1"/>
</dbReference>
<dbReference type="Proteomes" id="UP000017052">
    <property type="component" value="Unassembled WGS sequence"/>
</dbReference>
<dbReference type="InterPro" id="IPR016039">
    <property type="entry name" value="Thiolase-like"/>
</dbReference>
<feature type="domain" description="Ketosynthase family 3 (KS3)" evidence="4">
    <location>
        <begin position="14"/>
        <end position="436"/>
    </location>
</feature>
<dbReference type="PANTHER" id="PTHR11712">
    <property type="entry name" value="POLYKETIDE SYNTHASE-RELATED"/>
    <property type="match status" value="1"/>
</dbReference>
<evidence type="ECO:0000256" key="1">
    <source>
        <dbReference type="ARBA" id="ARBA00008467"/>
    </source>
</evidence>
<dbReference type="GeneID" id="95359404"/>
<dbReference type="EMBL" id="ACVN02000209">
    <property type="protein sequence ID" value="ERK54624.1"/>
    <property type="molecule type" value="Genomic_DNA"/>
</dbReference>
<reference evidence="5" key="1">
    <citation type="submission" date="2013-08" db="EMBL/GenBank/DDBJ databases">
        <authorList>
            <person name="Durkin A.S."/>
            <person name="Haft D.R."/>
            <person name="McCorrison J."/>
            <person name="Torralba M."/>
            <person name="Gillis M."/>
            <person name="Haft D.H."/>
            <person name="Methe B."/>
            <person name="Sutton G."/>
            <person name="Nelson K.E."/>
        </authorList>
    </citation>
    <scope>NUCLEOTIDE SEQUENCE [LARGE SCALE GENOMIC DNA]</scope>
    <source>
        <strain evidence="5">F0233</strain>
    </source>
</reference>
<dbReference type="InterPro" id="IPR014031">
    <property type="entry name" value="Ketoacyl_synth_C"/>
</dbReference>
<gene>
    <name evidence="5" type="ORF">HMPREF0682_2690</name>
</gene>
<dbReference type="GO" id="GO:0006633">
    <property type="term" value="P:fatty acid biosynthetic process"/>
    <property type="evidence" value="ECO:0007669"/>
    <property type="project" value="TreeGrafter"/>
</dbReference>
<sequence>MSTHETKETQQSPRDRVVVTGMGFCLPGPGTATCTSKDAWQQMSTGAVNLDHHGRFFGVVPGDVRDLVSERCPDLKARYLDKYNHAQHYGLVSMLEALAQAELTPTSPELSGAAVLTGRHGLDEPVVAYSNALAADSSTTAEAARDLIARTMLAGNTMDVFLAQATLLSSTGPAFTLSASCATTGILIGSALQLIRTGESDLVVVTGADHYDPDRMAHFQELAKTAVADLDGSFTGVVDALQMRPYDRAPGGPNVGNGAATIILERETSARERGAAPLSRITAQSTRRGPLRSAMAVDLKGWGAVAAARRCLAVAGATPDQVDYINGGAEGDLSLQKMEFHALREVFGERAATLPVSSQEACFGHSGAPLGVLGVAATTMMLQRQQLCPTAGCREVDPDCTFDVVTGDAPRDADLRYALSFNYGTGMVSSAVLVEAL</sequence>
<accession>U2QEL7</accession>
<evidence type="ECO:0000313" key="5">
    <source>
        <dbReference type="EMBL" id="ERK54624.1"/>
    </source>
</evidence>
<organism evidence="5 6">
    <name type="scientific">Propionibacterium acidifaciens F0233</name>
    <dbReference type="NCBI Taxonomy" id="553198"/>
    <lineage>
        <taxon>Bacteria</taxon>
        <taxon>Bacillati</taxon>
        <taxon>Actinomycetota</taxon>
        <taxon>Actinomycetes</taxon>
        <taxon>Propionibacteriales</taxon>
        <taxon>Propionibacteriaceae</taxon>
        <taxon>Propionibacterium</taxon>
    </lineage>
</organism>
<dbReference type="SUPFAM" id="SSF53901">
    <property type="entry name" value="Thiolase-like"/>
    <property type="match status" value="2"/>
</dbReference>
<dbReference type="InterPro" id="IPR020841">
    <property type="entry name" value="PKS_Beta-ketoAc_synthase_dom"/>
</dbReference>
<dbReference type="Gene3D" id="3.40.47.10">
    <property type="match status" value="2"/>
</dbReference>
<name>U2QEL7_9ACTN</name>
<dbReference type="PROSITE" id="PS52004">
    <property type="entry name" value="KS3_2"/>
    <property type="match status" value="1"/>
</dbReference>
<protein>
    <submittedName>
        <fullName evidence="5">Beta-ketoacyl synthase, N-terminal domain protein</fullName>
    </submittedName>
</protein>
<dbReference type="GO" id="GO:0004315">
    <property type="term" value="F:3-oxoacyl-[acyl-carrier-protein] synthase activity"/>
    <property type="evidence" value="ECO:0007669"/>
    <property type="project" value="TreeGrafter"/>
</dbReference>
<comment type="caution">
    <text evidence="5">The sequence shown here is derived from an EMBL/GenBank/DDBJ whole genome shotgun (WGS) entry which is preliminary data.</text>
</comment>
<comment type="similarity">
    <text evidence="1 3">Belongs to the thiolase-like superfamily. Beta-ketoacyl-ACP synthases family.</text>
</comment>
<dbReference type="Pfam" id="PF02801">
    <property type="entry name" value="Ketoacyl-synt_C"/>
    <property type="match status" value="1"/>
</dbReference>
<keyword evidence="6" id="KW-1185">Reference proteome</keyword>
<evidence type="ECO:0000256" key="2">
    <source>
        <dbReference type="ARBA" id="ARBA00022679"/>
    </source>
</evidence>
<dbReference type="OrthoDB" id="4298780at2"/>
<dbReference type="GO" id="GO:0005829">
    <property type="term" value="C:cytosol"/>
    <property type="evidence" value="ECO:0007669"/>
    <property type="project" value="TreeGrafter"/>
</dbReference>